<proteinExistence type="predicted"/>
<comment type="caution">
    <text evidence="1">The sequence shown here is derived from an EMBL/GenBank/DDBJ whole genome shotgun (WGS) entry which is preliminary data.</text>
</comment>
<protein>
    <submittedName>
        <fullName evidence="1">Uncharacterized protein</fullName>
    </submittedName>
</protein>
<organism evidence="1 2">
    <name type="scientific">Portunus trituberculatus</name>
    <name type="common">Swimming crab</name>
    <name type="synonym">Neptunus trituberculatus</name>
    <dbReference type="NCBI Taxonomy" id="210409"/>
    <lineage>
        <taxon>Eukaryota</taxon>
        <taxon>Metazoa</taxon>
        <taxon>Ecdysozoa</taxon>
        <taxon>Arthropoda</taxon>
        <taxon>Crustacea</taxon>
        <taxon>Multicrustacea</taxon>
        <taxon>Malacostraca</taxon>
        <taxon>Eumalacostraca</taxon>
        <taxon>Eucarida</taxon>
        <taxon>Decapoda</taxon>
        <taxon>Pleocyemata</taxon>
        <taxon>Brachyura</taxon>
        <taxon>Eubrachyura</taxon>
        <taxon>Portunoidea</taxon>
        <taxon>Portunidae</taxon>
        <taxon>Portuninae</taxon>
        <taxon>Portunus</taxon>
    </lineage>
</organism>
<sequence length="83" mass="9467">MPPARQAHYRFRKDTSTGRGGLRQLLLPWITPGSIPLRSLSLPLFDIPFLLRTTITPILKRFVLSQGFKGSEMANTVEMENKR</sequence>
<dbReference type="Proteomes" id="UP000324222">
    <property type="component" value="Unassembled WGS sequence"/>
</dbReference>
<keyword evidence="2" id="KW-1185">Reference proteome</keyword>
<name>A0A5B7HKH9_PORTR</name>
<gene>
    <name evidence="1" type="ORF">E2C01_063978</name>
</gene>
<dbReference type="EMBL" id="VSRR010029926">
    <property type="protein sequence ID" value="MPC69747.1"/>
    <property type="molecule type" value="Genomic_DNA"/>
</dbReference>
<reference evidence="1 2" key="1">
    <citation type="submission" date="2019-05" db="EMBL/GenBank/DDBJ databases">
        <title>Another draft genome of Portunus trituberculatus and its Hox gene families provides insights of decapod evolution.</title>
        <authorList>
            <person name="Jeong J.-H."/>
            <person name="Song I."/>
            <person name="Kim S."/>
            <person name="Choi T."/>
            <person name="Kim D."/>
            <person name="Ryu S."/>
            <person name="Kim W."/>
        </authorList>
    </citation>
    <scope>NUCLEOTIDE SEQUENCE [LARGE SCALE GENOMIC DNA]</scope>
    <source>
        <tissue evidence="1">Muscle</tissue>
    </source>
</reference>
<evidence type="ECO:0000313" key="1">
    <source>
        <dbReference type="EMBL" id="MPC69747.1"/>
    </source>
</evidence>
<evidence type="ECO:0000313" key="2">
    <source>
        <dbReference type="Proteomes" id="UP000324222"/>
    </source>
</evidence>
<accession>A0A5B7HKH9</accession>
<dbReference type="AlphaFoldDB" id="A0A5B7HKH9"/>